<name>A0ABU9E940_9BACT</name>
<keyword evidence="4" id="KW-1003">Cell membrane</keyword>
<evidence type="ECO:0000256" key="9">
    <source>
        <dbReference type="ARBA" id="ARBA00023065"/>
    </source>
</evidence>
<accession>A0ABU9E940</accession>
<evidence type="ECO:0008006" key="17">
    <source>
        <dbReference type="Google" id="ProtNLM"/>
    </source>
</evidence>
<evidence type="ECO:0000313" key="16">
    <source>
        <dbReference type="Proteomes" id="UP001484239"/>
    </source>
</evidence>
<dbReference type="InterPro" id="IPR038377">
    <property type="entry name" value="Na/Glc_symporter_sf"/>
</dbReference>
<dbReference type="Proteomes" id="UP001484239">
    <property type="component" value="Unassembled WGS sequence"/>
</dbReference>
<dbReference type="PROSITE" id="PS50283">
    <property type="entry name" value="NA_SOLUT_SYMP_3"/>
    <property type="match status" value="1"/>
</dbReference>
<gene>
    <name evidence="15" type="ORF">WI372_09730</name>
</gene>
<evidence type="ECO:0000256" key="12">
    <source>
        <dbReference type="ARBA" id="ARBA00033708"/>
    </source>
</evidence>
<comment type="similarity">
    <text evidence="2 13">Belongs to the sodium:solute symporter (SSF) (TC 2.A.21) family.</text>
</comment>
<evidence type="ECO:0000256" key="10">
    <source>
        <dbReference type="ARBA" id="ARBA00023136"/>
    </source>
</evidence>
<keyword evidence="10 14" id="KW-0472">Membrane</keyword>
<feature type="transmembrane region" description="Helical" evidence="14">
    <location>
        <begin position="312"/>
        <end position="345"/>
    </location>
</feature>
<keyword evidence="16" id="KW-1185">Reference proteome</keyword>
<feature type="transmembrane region" description="Helical" evidence="14">
    <location>
        <begin position="268"/>
        <end position="292"/>
    </location>
</feature>
<feature type="transmembrane region" description="Helical" evidence="14">
    <location>
        <begin position="6"/>
        <end position="26"/>
    </location>
</feature>
<keyword evidence="7 14" id="KW-1133">Transmembrane helix</keyword>
<reference evidence="15 16" key="1">
    <citation type="submission" date="2024-02" db="EMBL/GenBank/DDBJ databases">
        <title>A novel Gemmatimonadota bacterium.</title>
        <authorList>
            <person name="Du Z.-J."/>
            <person name="Ye Y.-Q."/>
        </authorList>
    </citation>
    <scope>NUCLEOTIDE SEQUENCE [LARGE SCALE GENOMIC DNA]</scope>
    <source>
        <strain evidence="15 16">DH-20</strain>
    </source>
</reference>
<dbReference type="Pfam" id="PF00474">
    <property type="entry name" value="SSF"/>
    <property type="match status" value="1"/>
</dbReference>
<evidence type="ECO:0000256" key="14">
    <source>
        <dbReference type="SAM" id="Phobius"/>
    </source>
</evidence>
<dbReference type="RefSeq" id="WP_405277445.1">
    <property type="nucleotide sequence ID" value="NZ_JBBHLI010000004.1"/>
</dbReference>
<protein>
    <recommendedName>
        <fullName evidence="17">Sodium/proline symporter</fullName>
    </recommendedName>
</protein>
<sequence>MSTPTLILAVGVVYMVATALIGAAATRRTRSADDFFVAGRRIGLLALALSTMSASLSGFAFIGGPGLVYSLGLGAVFIVLPAGVTNALAAWVLGRRLRSLAEVESILTLPDALRVRFGSPAAQGLAAVSILLAVTGYLAANLLAMGVALDVIFETGVLGGVALGTLLVLAYSVAGGIVAGIWTDLLQGGWMAVASLLVFATVLEVGGGLGGLSATLLEADPGFLAPWGRLTPLAAVGFYLVYSVGVLGQPHVMHKFLMVRDPRRLRWFPALATFALVVMILLFVGVGIASRALELRGDVAPLANADDATPTFLLGFAPGLLAALVFSGVAAAIMSTVNSFLSVGAAAAVRDLPRALGRPVANELRAGRIATAALCLAAAVTAVVSDTLLAFLAIFGWGLFASTLVPALAIGLNWPRATRAGAVASIATGLGLTVLLEGLALAGAWTLPVGVSIAAVTLLLSTLVFLGVSALTSAGRVEELPPPVRRALR</sequence>
<evidence type="ECO:0000256" key="8">
    <source>
        <dbReference type="ARBA" id="ARBA00023053"/>
    </source>
</evidence>
<feature type="transmembrane region" description="Helical" evidence="14">
    <location>
        <begin position="451"/>
        <end position="471"/>
    </location>
</feature>
<keyword evidence="6" id="KW-0769">Symport</keyword>
<evidence type="ECO:0000256" key="2">
    <source>
        <dbReference type="ARBA" id="ARBA00006434"/>
    </source>
</evidence>
<feature type="transmembrane region" description="Helical" evidence="14">
    <location>
        <begin position="161"/>
        <end position="182"/>
    </location>
</feature>
<dbReference type="EMBL" id="JBBHLI010000004">
    <property type="protein sequence ID" value="MEK9501258.1"/>
    <property type="molecule type" value="Genomic_DNA"/>
</dbReference>
<comment type="catalytic activity">
    <reaction evidence="12">
        <text>L-proline(in) + Na(+)(in) = L-proline(out) + Na(+)(out)</text>
        <dbReference type="Rhea" id="RHEA:28967"/>
        <dbReference type="ChEBI" id="CHEBI:29101"/>
        <dbReference type="ChEBI" id="CHEBI:60039"/>
    </reaction>
</comment>
<comment type="subcellular location">
    <subcellularLocation>
        <location evidence="1">Cell membrane</location>
        <topology evidence="1">Multi-pass membrane protein</topology>
    </subcellularLocation>
</comment>
<dbReference type="InterPro" id="IPR050277">
    <property type="entry name" value="Sodium:Solute_Symporter"/>
</dbReference>
<feature type="transmembrane region" description="Helical" evidence="14">
    <location>
        <begin position="230"/>
        <end position="248"/>
    </location>
</feature>
<evidence type="ECO:0000256" key="5">
    <source>
        <dbReference type="ARBA" id="ARBA00022692"/>
    </source>
</evidence>
<evidence type="ECO:0000256" key="1">
    <source>
        <dbReference type="ARBA" id="ARBA00004651"/>
    </source>
</evidence>
<proteinExistence type="inferred from homology"/>
<dbReference type="PANTHER" id="PTHR48086:SF3">
    <property type="entry name" value="SODIUM_PROLINE SYMPORTER"/>
    <property type="match status" value="1"/>
</dbReference>
<feature type="transmembrane region" description="Helical" evidence="14">
    <location>
        <begin position="422"/>
        <end position="445"/>
    </location>
</feature>
<evidence type="ECO:0000256" key="13">
    <source>
        <dbReference type="RuleBase" id="RU362091"/>
    </source>
</evidence>
<keyword evidence="11" id="KW-0739">Sodium transport</keyword>
<feature type="transmembrane region" description="Helical" evidence="14">
    <location>
        <begin position="124"/>
        <end position="149"/>
    </location>
</feature>
<keyword evidence="5 14" id="KW-0812">Transmembrane</keyword>
<organism evidence="15 16">
    <name type="scientific">Gaopeijia maritima</name>
    <dbReference type="NCBI Taxonomy" id="3119007"/>
    <lineage>
        <taxon>Bacteria</taxon>
        <taxon>Pseudomonadati</taxon>
        <taxon>Gemmatimonadota</taxon>
        <taxon>Longimicrobiia</taxon>
        <taxon>Gaopeijiales</taxon>
        <taxon>Gaopeijiaceae</taxon>
        <taxon>Gaopeijia</taxon>
    </lineage>
</organism>
<dbReference type="PANTHER" id="PTHR48086">
    <property type="entry name" value="SODIUM/PROLINE SYMPORTER-RELATED"/>
    <property type="match status" value="1"/>
</dbReference>
<feature type="transmembrane region" description="Helical" evidence="14">
    <location>
        <begin position="42"/>
        <end position="62"/>
    </location>
</feature>
<evidence type="ECO:0000256" key="4">
    <source>
        <dbReference type="ARBA" id="ARBA00022475"/>
    </source>
</evidence>
<evidence type="ECO:0000313" key="15">
    <source>
        <dbReference type="EMBL" id="MEK9501258.1"/>
    </source>
</evidence>
<evidence type="ECO:0000256" key="6">
    <source>
        <dbReference type="ARBA" id="ARBA00022847"/>
    </source>
</evidence>
<feature type="transmembrane region" description="Helical" evidence="14">
    <location>
        <begin position="390"/>
        <end position="410"/>
    </location>
</feature>
<comment type="caution">
    <text evidence="15">The sequence shown here is derived from an EMBL/GenBank/DDBJ whole genome shotgun (WGS) entry which is preliminary data.</text>
</comment>
<evidence type="ECO:0000256" key="11">
    <source>
        <dbReference type="ARBA" id="ARBA00023201"/>
    </source>
</evidence>
<keyword evidence="3" id="KW-0813">Transport</keyword>
<evidence type="ECO:0000256" key="3">
    <source>
        <dbReference type="ARBA" id="ARBA00022448"/>
    </source>
</evidence>
<dbReference type="InterPro" id="IPR001734">
    <property type="entry name" value="Na/solute_symporter"/>
</dbReference>
<feature type="transmembrane region" description="Helical" evidence="14">
    <location>
        <begin position="366"/>
        <end position="384"/>
    </location>
</feature>
<evidence type="ECO:0000256" key="7">
    <source>
        <dbReference type="ARBA" id="ARBA00022989"/>
    </source>
</evidence>
<dbReference type="Gene3D" id="1.20.1730.10">
    <property type="entry name" value="Sodium/glucose cotransporter"/>
    <property type="match status" value="1"/>
</dbReference>
<feature type="transmembrane region" description="Helical" evidence="14">
    <location>
        <begin position="68"/>
        <end position="93"/>
    </location>
</feature>
<keyword evidence="8" id="KW-0915">Sodium</keyword>
<keyword evidence="9" id="KW-0406">Ion transport</keyword>
<feature type="transmembrane region" description="Helical" evidence="14">
    <location>
        <begin position="189"/>
        <end position="210"/>
    </location>
</feature>